<keyword evidence="2 4" id="KW-0963">Cytoplasm</keyword>
<evidence type="ECO:0000256" key="2">
    <source>
        <dbReference type="ARBA" id="ARBA00022490"/>
    </source>
</evidence>
<proteinExistence type="inferred from homology"/>
<name>A0ABN4N2V4_9GAMM</name>
<sequence length="105" mass="11565">MNLINYTFKSEPFDVTTKDVICGVVGSGNLEILVSELDDSERSKFIINTSVSGFDHIWEAVIQEFVNRYAVGGLQFEINDMGATPAVVSLRLSQAINILEGEAHE</sequence>
<organism evidence="6 7">
    <name type="scientific">Psychrobacter alimentarius</name>
    <dbReference type="NCBI Taxonomy" id="261164"/>
    <lineage>
        <taxon>Bacteria</taxon>
        <taxon>Pseudomonadati</taxon>
        <taxon>Pseudomonadota</taxon>
        <taxon>Gammaproteobacteria</taxon>
        <taxon>Moraxellales</taxon>
        <taxon>Moraxellaceae</taxon>
        <taxon>Psychrobacter</taxon>
    </lineage>
</organism>
<feature type="modified residue" description="O-(phosphoribosyl dephospho-coenzyme A)serine" evidence="4">
    <location>
        <position position="27"/>
    </location>
</feature>
<evidence type="ECO:0000256" key="5">
    <source>
        <dbReference type="NCBIfam" id="TIGR03130"/>
    </source>
</evidence>
<evidence type="ECO:0000256" key="4">
    <source>
        <dbReference type="HAMAP-Rule" id="MF_00710"/>
    </source>
</evidence>
<dbReference type="InterPro" id="IPR009662">
    <property type="entry name" value="Malonate_deCO2ase_dsu"/>
</dbReference>
<dbReference type="Pfam" id="PF06857">
    <property type="entry name" value="ACP"/>
    <property type="match status" value="1"/>
</dbReference>
<comment type="similarity">
    <text evidence="4">Belongs to the MdcC family.</text>
</comment>
<comment type="function">
    <text evidence="4">Subunit of malonate decarboxylase, it is an acyl carrier protein to which acetyl and malonyl thioester residues are bound via a 2'-(5''-phosphoribosyl)-3'-dephospho-CoA prosthetic group and turn over during the catalytic mechanism.</text>
</comment>
<evidence type="ECO:0000256" key="1">
    <source>
        <dbReference type="ARBA" id="ARBA00004496"/>
    </source>
</evidence>
<evidence type="ECO:0000313" key="7">
    <source>
        <dbReference type="Proteomes" id="UP000076104"/>
    </source>
</evidence>
<gene>
    <name evidence="4" type="primary">mdcC</name>
    <name evidence="6" type="ORF">A3K91_1691</name>
</gene>
<dbReference type="NCBIfam" id="TIGR03130">
    <property type="entry name" value="malonate_delta"/>
    <property type="match status" value="1"/>
</dbReference>
<dbReference type="Proteomes" id="UP000076104">
    <property type="component" value="Chromosome"/>
</dbReference>
<accession>A0ABN4N2V4</accession>
<evidence type="ECO:0000256" key="3">
    <source>
        <dbReference type="ARBA" id="ARBA00022553"/>
    </source>
</evidence>
<comment type="PTM">
    <text evidence="4">Covalently binds the prosthetic group of malonate decarboxylase.</text>
</comment>
<dbReference type="InterPro" id="IPR023439">
    <property type="entry name" value="Mal_deCO2ase/Cit_lyase_ACP"/>
</dbReference>
<keyword evidence="3 4" id="KW-0597">Phosphoprotein</keyword>
<reference evidence="6 7" key="1">
    <citation type="submission" date="2016-03" db="EMBL/GenBank/DDBJ databases">
        <title>Genome sequencing of Psychrobacter alimentarius PAMC 27889.</title>
        <authorList>
            <person name="Lee J."/>
            <person name="Kim O.-S."/>
        </authorList>
    </citation>
    <scope>NUCLEOTIDE SEQUENCE [LARGE SCALE GENOMIC DNA]</scope>
    <source>
        <strain evidence="6 7">PAMC 27889</strain>
    </source>
</reference>
<dbReference type="RefSeq" id="WP_062844871.1">
    <property type="nucleotide sequence ID" value="NZ_CP014945.1"/>
</dbReference>
<evidence type="ECO:0000313" key="6">
    <source>
        <dbReference type="EMBL" id="AMT97290.1"/>
    </source>
</evidence>
<keyword evidence="7" id="KW-1185">Reference proteome</keyword>
<dbReference type="HAMAP" id="MF_00710">
    <property type="entry name" value="Malonate_deCO2ase_dsu"/>
    <property type="match status" value="1"/>
</dbReference>
<dbReference type="EMBL" id="CP014945">
    <property type="protein sequence ID" value="AMT97290.1"/>
    <property type="molecule type" value="Genomic_DNA"/>
</dbReference>
<comment type="subcellular location">
    <subcellularLocation>
        <location evidence="1 4">Cytoplasm</location>
    </subcellularLocation>
</comment>
<dbReference type="GeneID" id="33060217"/>
<protein>
    <recommendedName>
        <fullName evidence="4 5">Malonate decarboxylase acyl carrier protein</fullName>
    </recommendedName>
    <alternativeName>
        <fullName evidence="4">Malonate decarboxylase subunit delta</fullName>
    </alternativeName>
</protein>